<evidence type="ECO:0000313" key="3">
    <source>
        <dbReference type="Proteomes" id="UP000187609"/>
    </source>
</evidence>
<organism evidence="2 3">
    <name type="scientific">Nicotiana attenuata</name>
    <name type="common">Coyote tobacco</name>
    <dbReference type="NCBI Taxonomy" id="49451"/>
    <lineage>
        <taxon>Eukaryota</taxon>
        <taxon>Viridiplantae</taxon>
        <taxon>Streptophyta</taxon>
        <taxon>Embryophyta</taxon>
        <taxon>Tracheophyta</taxon>
        <taxon>Spermatophyta</taxon>
        <taxon>Magnoliopsida</taxon>
        <taxon>eudicotyledons</taxon>
        <taxon>Gunneridae</taxon>
        <taxon>Pentapetalae</taxon>
        <taxon>asterids</taxon>
        <taxon>lamiids</taxon>
        <taxon>Solanales</taxon>
        <taxon>Solanaceae</taxon>
        <taxon>Nicotianoideae</taxon>
        <taxon>Nicotianeae</taxon>
        <taxon>Nicotiana</taxon>
    </lineage>
</organism>
<dbReference type="Gramene" id="OIT31885">
    <property type="protein sequence ID" value="OIT31885"/>
    <property type="gene ID" value="A4A49_27854"/>
</dbReference>
<evidence type="ECO:0000313" key="2">
    <source>
        <dbReference type="EMBL" id="OIT31885.1"/>
    </source>
</evidence>
<reference evidence="2" key="1">
    <citation type="submission" date="2016-11" db="EMBL/GenBank/DDBJ databases">
        <title>The genome of Nicotiana attenuata.</title>
        <authorList>
            <person name="Xu S."/>
            <person name="Brockmoeller T."/>
            <person name="Gaquerel E."/>
            <person name="Navarro A."/>
            <person name="Kuhl H."/>
            <person name="Gase K."/>
            <person name="Ling Z."/>
            <person name="Zhou W."/>
            <person name="Kreitzer C."/>
            <person name="Stanke M."/>
            <person name="Tang H."/>
            <person name="Lyons E."/>
            <person name="Pandey P."/>
            <person name="Pandey S.P."/>
            <person name="Timmermann B."/>
            <person name="Baldwin I.T."/>
        </authorList>
    </citation>
    <scope>NUCLEOTIDE SEQUENCE [LARGE SCALE GENOMIC DNA]</scope>
    <source>
        <strain evidence="2">UT</strain>
    </source>
</reference>
<dbReference type="EMBL" id="MJEQ01001177">
    <property type="protein sequence ID" value="OIT31885.1"/>
    <property type="molecule type" value="Genomic_DNA"/>
</dbReference>
<feature type="transmembrane region" description="Helical" evidence="1">
    <location>
        <begin position="20"/>
        <end position="43"/>
    </location>
</feature>
<dbReference type="AlphaFoldDB" id="A0A314KRS7"/>
<keyword evidence="1" id="KW-0472">Membrane</keyword>
<accession>A0A314KRS7</accession>
<comment type="caution">
    <text evidence="2">The sequence shown here is derived from an EMBL/GenBank/DDBJ whole genome shotgun (WGS) entry which is preliminary data.</text>
</comment>
<proteinExistence type="predicted"/>
<evidence type="ECO:0000256" key="1">
    <source>
        <dbReference type="SAM" id="Phobius"/>
    </source>
</evidence>
<gene>
    <name evidence="2" type="ORF">A4A49_27854</name>
</gene>
<protein>
    <submittedName>
        <fullName evidence="2">Uncharacterized protein</fullName>
    </submittedName>
</protein>
<keyword evidence="1" id="KW-1133">Transmembrane helix</keyword>
<dbReference type="Proteomes" id="UP000187609">
    <property type="component" value="Unassembled WGS sequence"/>
</dbReference>
<keyword evidence="1" id="KW-0812">Transmembrane</keyword>
<sequence length="75" mass="7354">MARELRSLIDGEDFGNIGTNILVTFLGILAAVFVVTFIILSCAQGAVPRDKSAAAESSAYGGAGCAAGCGGGCGA</sequence>
<keyword evidence="3" id="KW-1185">Reference proteome</keyword>
<dbReference type="PANTHER" id="PTHR37199">
    <property type="entry name" value="TRANSMEMBRANE PROTEIN"/>
    <property type="match status" value="1"/>
</dbReference>
<name>A0A314KRS7_NICAT</name>
<dbReference type="PANTHER" id="PTHR37199:SF6">
    <property type="match status" value="1"/>
</dbReference>